<organism evidence="2 3">
    <name type="scientific">Parageobacillus galactosidasius</name>
    <dbReference type="NCBI Taxonomy" id="883812"/>
    <lineage>
        <taxon>Bacteria</taxon>
        <taxon>Bacillati</taxon>
        <taxon>Bacillota</taxon>
        <taxon>Bacilli</taxon>
        <taxon>Bacillales</taxon>
        <taxon>Anoxybacillaceae</taxon>
        <taxon>Parageobacillus</taxon>
    </lineage>
</organism>
<dbReference type="RefSeq" id="WP_089097238.1">
    <property type="nucleotide sequence ID" value="NZ_NDYL01000001.1"/>
</dbReference>
<name>A0A226QR18_9BACL</name>
<comment type="caution">
    <text evidence="2">The sequence shown here is derived from an EMBL/GenBank/DDBJ whole genome shotgun (WGS) entry which is preliminary data.</text>
</comment>
<evidence type="ECO:0000313" key="2">
    <source>
        <dbReference type="EMBL" id="OXB94785.1"/>
    </source>
</evidence>
<evidence type="ECO:0000259" key="1">
    <source>
        <dbReference type="Pfam" id="PF11195"/>
    </source>
</evidence>
<keyword evidence="3" id="KW-1185">Reference proteome</keyword>
<dbReference type="Pfam" id="PF11195">
    <property type="entry name" value="Tad2-like"/>
    <property type="match status" value="1"/>
</dbReference>
<dbReference type="InterPro" id="IPR021361">
    <property type="entry name" value="Tad2-like_dom"/>
</dbReference>
<dbReference type="EMBL" id="NDYL01000001">
    <property type="protein sequence ID" value="OXB94785.1"/>
    <property type="molecule type" value="Genomic_DNA"/>
</dbReference>
<sequence length="130" mass="15575">MELIESYLEKAKKVRGVYVLKVRDIEEDVLHEIAVQWSQRLKDGIIDAPLIMIPDYAELDYEKMFTFERAMQILRSKGKVRRRIWSAYTHLFVDQDGIIMKYVDHGCVIPYQIKTNDMEAVDWELYRSEW</sequence>
<reference evidence="2 3" key="1">
    <citation type="submission" date="2017-04" db="EMBL/GenBank/DDBJ databases">
        <title>The genome sequence of Parageobacillus galactosidasius DSM 18751.</title>
        <authorList>
            <person name="Ramaloko W.T."/>
            <person name="Koen N."/>
            <person name="Polliack S."/>
            <person name="Aliyu H."/>
            <person name="Lebre P."/>
            <person name="Mohr T."/>
            <person name="Oswald F."/>
            <person name="Zwick M."/>
            <person name="Neumann A."/>
            <person name="Syldatk C."/>
            <person name="Cowan D."/>
            <person name="De Maayer P."/>
        </authorList>
    </citation>
    <scope>NUCLEOTIDE SEQUENCE [LARGE SCALE GENOMIC DNA]</scope>
    <source>
        <strain evidence="2 3">DSM 18751</strain>
    </source>
</reference>
<dbReference type="AlphaFoldDB" id="A0A226QR18"/>
<gene>
    <name evidence="2" type="ORF">B9L23_07950</name>
</gene>
<evidence type="ECO:0000313" key="3">
    <source>
        <dbReference type="Proteomes" id="UP000198394"/>
    </source>
</evidence>
<feature type="domain" description="Thoeris anti-defense 2-like" evidence="1">
    <location>
        <begin position="66"/>
        <end position="125"/>
    </location>
</feature>
<proteinExistence type="predicted"/>
<protein>
    <recommendedName>
        <fullName evidence="1">Thoeris anti-defense 2-like domain-containing protein</fullName>
    </recommendedName>
</protein>
<accession>A0A226QR18</accession>
<dbReference type="Proteomes" id="UP000198394">
    <property type="component" value="Unassembled WGS sequence"/>
</dbReference>